<evidence type="ECO:0000313" key="1">
    <source>
        <dbReference type="EMBL" id="KKK63017.1"/>
    </source>
</evidence>
<accession>A0A0F8X1R2</accession>
<name>A0A0F8X1R2_9ZZZZ</name>
<dbReference type="AlphaFoldDB" id="A0A0F8X1R2"/>
<organism evidence="1">
    <name type="scientific">marine sediment metagenome</name>
    <dbReference type="NCBI Taxonomy" id="412755"/>
    <lineage>
        <taxon>unclassified sequences</taxon>
        <taxon>metagenomes</taxon>
        <taxon>ecological metagenomes</taxon>
    </lineage>
</organism>
<proteinExistence type="predicted"/>
<dbReference type="EMBL" id="LAZR01061717">
    <property type="protein sequence ID" value="KKK63017.1"/>
    <property type="molecule type" value="Genomic_DNA"/>
</dbReference>
<gene>
    <name evidence="1" type="ORF">LCGC14_2998560</name>
</gene>
<sequence>MVKVSNKKIENVINKTDNAVFDLLKKTRNVQDKTEAVEVYLDKLRSITDNL</sequence>
<protein>
    <submittedName>
        <fullName evidence="1">Uncharacterized protein</fullName>
    </submittedName>
</protein>
<comment type="caution">
    <text evidence="1">The sequence shown here is derived from an EMBL/GenBank/DDBJ whole genome shotgun (WGS) entry which is preliminary data.</text>
</comment>
<reference evidence="1" key="1">
    <citation type="journal article" date="2015" name="Nature">
        <title>Complex archaea that bridge the gap between prokaryotes and eukaryotes.</title>
        <authorList>
            <person name="Spang A."/>
            <person name="Saw J.H."/>
            <person name="Jorgensen S.L."/>
            <person name="Zaremba-Niedzwiedzka K."/>
            <person name="Martijn J."/>
            <person name="Lind A.E."/>
            <person name="van Eijk R."/>
            <person name="Schleper C."/>
            <person name="Guy L."/>
            <person name="Ettema T.J."/>
        </authorList>
    </citation>
    <scope>NUCLEOTIDE SEQUENCE</scope>
</reference>